<accession>A0A7T8B8X2</accession>
<organism evidence="2 3">
    <name type="scientific">Breznakiella homolactica</name>
    <dbReference type="NCBI Taxonomy" id="2798577"/>
    <lineage>
        <taxon>Bacteria</taxon>
        <taxon>Pseudomonadati</taxon>
        <taxon>Spirochaetota</taxon>
        <taxon>Spirochaetia</taxon>
        <taxon>Spirochaetales</taxon>
        <taxon>Breznakiellaceae</taxon>
        <taxon>Breznakiella</taxon>
    </lineage>
</organism>
<dbReference type="EMBL" id="CP067089">
    <property type="protein sequence ID" value="QQO09064.1"/>
    <property type="molecule type" value="Genomic_DNA"/>
</dbReference>
<dbReference type="KEGG" id="bhc:JFL75_19370"/>
<reference evidence="2" key="1">
    <citation type="submission" date="2021-01" db="EMBL/GenBank/DDBJ databases">
        <title>Description of Breznakiella homolactica.</title>
        <authorList>
            <person name="Song Y."/>
            <person name="Brune A."/>
        </authorList>
    </citation>
    <scope>NUCLEOTIDE SEQUENCE</scope>
    <source>
        <strain evidence="2">RmG30</strain>
    </source>
</reference>
<dbReference type="SUPFAM" id="SSF53474">
    <property type="entry name" value="alpha/beta-Hydrolases"/>
    <property type="match status" value="1"/>
</dbReference>
<dbReference type="InterPro" id="IPR051044">
    <property type="entry name" value="MAG_DAG_Lipase"/>
</dbReference>
<protein>
    <submittedName>
        <fullName evidence="2">Alpha/beta hydrolase</fullName>
    </submittedName>
</protein>
<keyword evidence="3" id="KW-1185">Reference proteome</keyword>
<dbReference type="RefSeq" id="WP_215626369.1">
    <property type="nucleotide sequence ID" value="NZ_CP067089.2"/>
</dbReference>
<gene>
    <name evidence="2" type="ORF">JFL75_19370</name>
</gene>
<proteinExistence type="predicted"/>
<dbReference type="Proteomes" id="UP000595917">
    <property type="component" value="Chromosome"/>
</dbReference>
<keyword evidence="2" id="KW-0378">Hydrolase</keyword>
<dbReference type="InterPro" id="IPR022742">
    <property type="entry name" value="Hydrolase_4"/>
</dbReference>
<dbReference type="PANTHER" id="PTHR11614">
    <property type="entry name" value="PHOSPHOLIPASE-RELATED"/>
    <property type="match status" value="1"/>
</dbReference>
<dbReference type="AlphaFoldDB" id="A0A7T8B8X2"/>
<name>A0A7T8B8X2_9SPIR</name>
<dbReference type="Gene3D" id="3.40.50.1820">
    <property type="entry name" value="alpha/beta hydrolase"/>
    <property type="match status" value="1"/>
</dbReference>
<sequence>MELVERVFNFPDDYEGPVISTLISAQTPKKSESAVLYIHGYIDYFFQLHMAEVFLQAGYNFYALDLRKYGRSLLEHQHFNYCRDMKEYYPEIDQAIETIRSEGNSFIAMIGHSTGGLLASLYCAEDGQGGKNRIYVNQLILNSPFLEFNTPWFVRAVGIPLISSVSRLFPYAKMKNVLSPYYAVSVHKSMKGEWDYDLKLKPSEGVPLYLAWLRAVRLGQKRVKRGLKIAVPVLVMHSERSSWEKEWDDIIARSDAVLDVRHIKKYAPRLAHSVTLAEIPEGLHDLVLSREPVRNRVFSFMLDWISKKR</sequence>
<evidence type="ECO:0000259" key="1">
    <source>
        <dbReference type="Pfam" id="PF12146"/>
    </source>
</evidence>
<dbReference type="InterPro" id="IPR029058">
    <property type="entry name" value="AB_hydrolase_fold"/>
</dbReference>
<evidence type="ECO:0000313" key="3">
    <source>
        <dbReference type="Proteomes" id="UP000595917"/>
    </source>
</evidence>
<feature type="domain" description="Serine aminopeptidase S33" evidence="1">
    <location>
        <begin position="31"/>
        <end position="286"/>
    </location>
</feature>
<dbReference type="GO" id="GO:0016787">
    <property type="term" value="F:hydrolase activity"/>
    <property type="evidence" value="ECO:0007669"/>
    <property type="project" value="UniProtKB-KW"/>
</dbReference>
<evidence type="ECO:0000313" key="2">
    <source>
        <dbReference type="EMBL" id="QQO09064.1"/>
    </source>
</evidence>
<dbReference type="Pfam" id="PF12146">
    <property type="entry name" value="Hydrolase_4"/>
    <property type="match status" value="1"/>
</dbReference>